<accession>A0A9P8UZK5</accession>
<protein>
    <submittedName>
        <fullName evidence="2">Uncharacterized protein</fullName>
    </submittedName>
</protein>
<evidence type="ECO:0000256" key="1">
    <source>
        <dbReference type="SAM" id="MobiDB-lite"/>
    </source>
</evidence>
<dbReference type="AlphaFoldDB" id="A0A9P8UZK5"/>
<feature type="region of interest" description="Disordered" evidence="1">
    <location>
        <begin position="1"/>
        <end position="21"/>
    </location>
</feature>
<dbReference type="GeneID" id="70130582"/>
<reference evidence="2" key="1">
    <citation type="journal article" date="2021" name="Nat. Commun.">
        <title>Genetic determinants of endophytism in the Arabidopsis root mycobiome.</title>
        <authorList>
            <person name="Mesny F."/>
            <person name="Miyauchi S."/>
            <person name="Thiergart T."/>
            <person name="Pickel B."/>
            <person name="Atanasova L."/>
            <person name="Karlsson M."/>
            <person name="Huettel B."/>
            <person name="Barry K.W."/>
            <person name="Haridas S."/>
            <person name="Chen C."/>
            <person name="Bauer D."/>
            <person name="Andreopoulos W."/>
            <person name="Pangilinan J."/>
            <person name="LaButti K."/>
            <person name="Riley R."/>
            <person name="Lipzen A."/>
            <person name="Clum A."/>
            <person name="Drula E."/>
            <person name="Henrissat B."/>
            <person name="Kohler A."/>
            <person name="Grigoriev I.V."/>
            <person name="Martin F.M."/>
            <person name="Hacquard S."/>
        </authorList>
    </citation>
    <scope>NUCLEOTIDE SEQUENCE</scope>
    <source>
        <strain evidence="2">MPI-SDFR-AT-0073</strain>
    </source>
</reference>
<dbReference type="InterPro" id="IPR043129">
    <property type="entry name" value="ATPase_NBD"/>
</dbReference>
<dbReference type="Gene3D" id="3.90.640.10">
    <property type="entry name" value="Actin, Chain A, domain 4"/>
    <property type="match status" value="1"/>
</dbReference>
<name>A0A9P8UZK5_9PEZI</name>
<dbReference type="PANTHER" id="PTHR42749:SF8">
    <property type="entry name" value="HSP70 FAMILY PROTEIN (AFU_ORTHOLOGUE AFUA_3G13740)"/>
    <property type="match status" value="1"/>
</dbReference>
<keyword evidence="3" id="KW-1185">Reference proteome</keyword>
<gene>
    <name evidence="2" type="ORF">BKA67DRAFT_550817</name>
</gene>
<dbReference type="PANTHER" id="PTHR42749">
    <property type="entry name" value="CELL SHAPE-DETERMINING PROTEIN MREB"/>
    <property type="match status" value="1"/>
</dbReference>
<comment type="caution">
    <text evidence="2">The sequence shown here is derived from an EMBL/GenBank/DDBJ whole genome shotgun (WGS) entry which is preliminary data.</text>
</comment>
<sequence>MAAQKSFSGPSRRRNFLASETTPSKVSDGFGSLAWGESLSKSQSRRVIMSIDFGTTTCEVSYAVLDHNRNSRHVPAADINYITNWPDDPNHLYDFPAAVGVPSEIIYPTTDDSSTIDDSPMIDDFDCSSSADSTWRTEVGSPHHQIARHLRWGYQARGSSDGGTLLKRFKLMLQDDIRTHQVRRDLAPLLSQIGYHDASNAHICAISDYLTCLLRHVKSELIAQDSYKECAFEVVLCIPAIWTPKACREMQTALALAFTHADFDQVTTEQNSINGLFLVSEPEAAAAWVLQTNTSISAGDTFVLVDAGGGTVDVSIYTVSQKVPLRLQAEGITPQGDLCGSSYLNELFFRYIRSRLEGADYLTRRGETLDEIAHTITMTEFELIHKRNFDIFHKSESNKLIKCVGLEQNMNQGFRKNYIEVPFHHMKEKVFKPCLQPTWELVQAQIERYRNLAGADKVIDKVVLTGGFAGSISLNRYLERKLWAYSRRYGYPKIDVLVPNRDVSAVASGGILRSLNKDLGPARFIRSSFGLLRTEPWDDEKEEFKIAGLTKPQRSSTDGGYWVRDTIYWVLKHGSEVVTRSNNKPAEPVWTSEAISCTHTIVATQGPLRCEELLFVSDSDTESYYKRDHSKNHGAEVIGRIITDFTFLRKQGLIRPRQRFDEETGKPVGRKHYEVEYELFLRVVGRDLQCYAKYKDTEIQRCQINIASAFDAGVE</sequence>
<dbReference type="RefSeq" id="XP_045965446.1">
    <property type="nucleotide sequence ID" value="XM_046101690.1"/>
</dbReference>
<evidence type="ECO:0000313" key="3">
    <source>
        <dbReference type="Proteomes" id="UP000758603"/>
    </source>
</evidence>
<dbReference type="SUPFAM" id="SSF53067">
    <property type="entry name" value="Actin-like ATPase domain"/>
    <property type="match status" value="2"/>
</dbReference>
<dbReference type="EMBL" id="JAGPXC010000001">
    <property type="protein sequence ID" value="KAH6661315.1"/>
    <property type="molecule type" value="Genomic_DNA"/>
</dbReference>
<organism evidence="2 3">
    <name type="scientific">Truncatella angustata</name>
    <dbReference type="NCBI Taxonomy" id="152316"/>
    <lineage>
        <taxon>Eukaryota</taxon>
        <taxon>Fungi</taxon>
        <taxon>Dikarya</taxon>
        <taxon>Ascomycota</taxon>
        <taxon>Pezizomycotina</taxon>
        <taxon>Sordariomycetes</taxon>
        <taxon>Xylariomycetidae</taxon>
        <taxon>Amphisphaeriales</taxon>
        <taxon>Sporocadaceae</taxon>
        <taxon>Truncatella</taxon>
    </lineage>
</organism>
<proteinExistence type="predicted"/>
<evidence type="ECO:0000313" key="2">
    <source>
        <dbReference type="EMBL" id="KAH6661315.1"/>
    </source>
</evidence>
<dbReference type="CDD" id="cd10170">
    <property type="entry name" value="ASKHA_NBD_HSP70"/>
    <property type="match status" value="1"/>
</dbReference>
<dbReference type="Proteomes" id="UP000758603">
    <property type="component" value="Unassembled WGS sequence"/>
</dbReference>
<dbReference type="Gene3D" id="3.30.420.40">
    <property type="match status" value="2"/>
</dbReference>
<dbReference type="OrthoDB" id="2963168at2759"/>